<dbReference type="Proteomes" id="UP001516400">
    <property type="component" value="Unassembled WGS sequence"/>
</dbReference>
<organism evidence="10 11">
    <name type="scientific">Cryptolaemus montrouzieri</name>
    <dbReference type="NCBI Taxonomy" id="559131"/>
    <lineage>
        <taxon>Eukaryota</taxon>
        <taxon>Metazoa</taxon>
        <taxon>Ecdysozoa</taxon>
        <taxon>Arthropoda</taxon>
        <taxon>Hexapoda</taxon>
        <taxon>Insecta</taxon>
        <taxon>Pterygota</taxon>
        <taxon>Neoptera</taxon>
        <taxon>Endopterygota</taxon>
        <taxon>Coleoptera</taxon>
        <taxon>Polyphaga</taxon>
        <taxon>Cucujiformia</taxon>
        <taxon>Coccinelloidea</taxon>
        <taxon>Coccinellidae</taxon>
        <taxon>Scymninae</taxon>
        <taxon>Scymnini</taxon>
        <taxon>Cryptolaemus</taxon>
    </lineage>
</organism>
<name>A0ABD2P7B8_9CUCU</name>
<evidence type="ECO:0000313" key="11">
    <source>
        <dbReference type="Proteomes" id="UP001516400"/>
    </source>
</evidence>
<comment type="subcellular location">
    <subcellularLocation>
        <location evidence="1 9">Golgi apparatus membrane</location>
        <topology evidence="1 9">Single-pass type II membrane protein</topology>
    </subcellularLocation>
</comment>
<dbReference type="GO" id="GO:0000139">
    <property type="term" value="C:Golgi membrane"/>
    <property type="evidence" value="ECO:0007669"/>
    <property type="project" value="UniProtKB-SubCell"/>
</dbReference>
<dbReference type="PANTHER" id="PTHR12137">
    <property type="entry name" value="CARBOHYDRATE SULFOTRANSFERASE"/>
    <property type="match status" value="1"/>
</dbReference>
<dbReference type="PANTHER" id="PTHR12137:SF63">
    <property type="entry name" value="CARBOHYDRATE SULFOTRANSFERASE"/>
    <property type="match status" value="1"/>
</dbReference>
<keyword evidence="9" id="KW-0735">Signal-anchor</keyword>
<dbReference type="GO" id="GO:0008146">
    <property type="term" value="F:sulfotransferase activity"/>
    <property type="evidence" value="ECO:0007669"/>
    <property type="project" value="UniProtKB-ARBA"/>
</dbReference>
<reference evidence="10 11" key="1">
    <citation type="journal article" date="2021" name="BMC Biol.">
        <title>Horizontally acquired antibacterial genes associated with adaptive radiation of ladybird beetles.</title>
        <authorList>
            <person name="Li H.S."/>
            <person name="Tang X.F."/>
            <person name="Huang Y.H."/>
            <person name="Xu Z.Y."/>
            <person name="Chen M.L."/>
            <person name="Du X.Y."/>
            <person name="Qiu B.Y."/>
            <person name="Chen P.T."/>
            <person name="Zhang W."/>
            <person name="Slipinski A."/>
            <person name="Escalona H.E."/>
            <person name="Waterhouse R.M."/>
            <person name="Zwick A."/>
            <person name="Pang H."/>
        </authorList>
    </citation>
    <scope>NUCLEOTIDE SEQUENCE [LARGE SCALE GENOMIC DNA]</scope>
    <source>
        <strain evidence="10">SYSU2018</strain>
    </source>
</reference>
<keyword evidence="3 9" id="KW-0808">Transferase</keyword>
<dbReference type="InterPro" id="IPR005331">
    <property type="entry name" value="Sulfotransferase"/>
</dbReference>
<keyword evidence="11" id="KW-1185">Reference proteome</keyword>
<dbReference type="InterPro" id="IPR018011">
    <property type="entry name" value="Carb_sulfotrans_8-10"/>
</dbReference>
<accession>A0ABD2P7B8</accession>
<comment type="similarity">
    <text evidence="2 9">Belongs to the sulfotransferase 2 family.</text>
</comment>
<keyword evidence="4 9" id="KW-0812">Transmembrane</keyword>
<evidence type="ECO:0000256" key="9">
    <source>
        <dbReference type="RuleBase" id="RU364020"/>
    </source>
</evidence>
<evidence type="ECO:0000313" key="10">
    <source>
        <dbReference type="EMBL" id="KAL3286924.1"/>
    </source>
</evidence>
<keyword evidence="6 9" id="KW-0333">Golgi apparatus</keyword>
<sequence>MSYKRRKRKWPGPWKAIRRCVLFFTTICVIPLLLVLLVTTDHYLRPLRRSFARHEEAIDRFLYLRPKRSKPNQTVVIARLKARQKYLYETCRALGLDKLGNDSLHRPNAWEFLVNEEHHLVWCNVFKAASTSWMYNFNLLAGYSPKFLKKTKAVPLSLARKKYPRPSPQALMEAMENSISFLIVRHPLERLLSAYRDKLQYSLPHTYHRQLGNKIITKYRKATPPKSTPSYRWPTFPEFVNYLLDCVKKNKPLDMHWTPISEFCTPCLFKFDIIAHTETLQEDQQYLIEKAHLEDLIEPQWKNAGHGPTSKQVRKYYSKLTKSQILQLCHLYRYDFQLFNYSIKGYIELGLPDESFNGNIAQYTLK</sequence>
<evidence type="ECO:0000256" key="3">
    <source>
        <dbReference type="ARBA" id="ARBA00022679"/>
    </source>
</evidence>
<keyword evidence="5 9" id="KW-1133">Transmembrane helix</keyword>
<evidence type="ECO:0000256" key="1">
    <source>
        <dbReference type="ARBA" id="ARBA00004323"/>
    </source>
</evidence>
<protein>
    <recommendedName>
        <fullName evidence="9">Carbohydrate sulfotransferase</fullName>
        <ecNumber evidence="9">2.8.2.-</ecNumber>
    </recommendedName>
</protein>
<dbReference type="EMBL" id="JABFTP020000185">
    <property type="protein sequence ID" value="KAL3286924.1"/>
    <property type="molecule type" value="Genomic_DNA"/>
</dbReference>
<proteinExistence type="inferred from homology"/>
<evidence type="ECO:0000256" key="4">
    <source>
        <dbReference type="ARBA" id="ARBA00022692"/>
    </source>
</evidence>
<evidence type="ECO:0000256" key="6">
    <source>
        <dbReference type="ARBA" id="ARBA00023034"/>
    </source>
</evidence>
<dbReference type="EC" id="2.8.2.-" evidence="9"/>
<comment type="caution">
    <text evidence="10">The sequence shown here is derived from an EMBL/GenBank/DDBJ whole genome shotgun (WGS) entry which is preliminary data.</text>
</comment>
<dbReference type="Pfam" id="PF03567">
    <property type="entry name" value="Sulfotransfer_2"/>
    <property type="match status" value="1"/>
</dbReference>
<evidence type="ECO:0000256" key="5">
    <source>
        <dbReference type="ARBA" id="ARBA00022989"/>
    </source>
</evidence>
<keyword evidence="9" id="KW-0119">Carbohydrate metabolism</keyword>
<evidence type="ECO:0000256" key="2">
    <source>
        <dbReference type="ARBA" id="ARBA00006339"/>
    </source>
</evidence>
<keyword evidence="7 9" id="KW-0472">Membrane</keyword>
<gene>
    <name evidence="10" type="ORF">HHI36_001409</name>
</gene>
<evidence type="ECO:0000256" key="8">
    <source>
        <dbReference type="ARBA" id="ARBA00023180"/>
    </source>
</evidence>
<evidence type="ECO:0000256" key="7">
    <source>
        <dbReference type="ARBA" id="ARBA00023136"/>
    </source>
</evidence>
<dbReference type="AlphaFoldDB" id="A0ABD2P7B8"/>
<keyword evidence="8 9" id="KW-0325">Glycoprotein</keyword>
<feature type="transmembrane region" description="Helical" evidence="9">
    <location>
        <begin position="21"/>
        <end position="39"/>
    </location>
</feature>